<dbReference type="Pfam" id="PF02386">
    <property type="entry name" value="TrkH"/>
    <property type="match status" value="1"/>
</dbReference>
<dbReference type="AlphaFoldDB" id="A0A0M9AKY8"/>
<evidence type="ECO:0000256" key="5">
    <source>
        <dbReference type="ARBA" id="ARBA00022692"/>
    </source>
</evidence>
<accession>A0A0M9AKY8</accession>
<dbReference type="OrthoDB" id="111943at2157"/>
<keyword evidence="3" id="KW-0813">Transport</keyword>
<dbReference type="GO" id="GO:0005886">
    <property type="term" value="C:plasma membrane"/>
    <property type="evidence" value="ECO:0007669"/>
    <property type="project" value="UniProtKB-SubCell"/>
</dbReference>
<keyword evidence="11" id="KW-1185">Reference proteome</keyword>
<feature type="transmembrane region" description="Helical" evidence="9">
    <location>
        <begin position="47"/>
        <end position="69"/>
    </location>
</feature>
<evidence type="ECO:0000256" key="7">
    <source>
        <dbReference type="ARBA" id="ARBA00023065"/>
    </source>
</evidence>
<dbReference type="GO" id="GO:0030001">
    <property type="term" value="P:metal ion transport"/>
    <property type="evidence" value="ECO:0007669"/>
    <property type="project" value="UniProtKB-ARBA"/>
</dbReference>
<dbReference type="PATRIC" id="fig|1705562.3.peg.353"/>
<feature type="transmembrane region" description="Helical" evidence="9">
    <location>
        <begin position="178"/>
        <end position="196"/>
    </location>
</feature>
<reference evidence="10 11" key="1">
    <citation type="submission" date="2015-08" db="EMBL/GenBank/DDBJ databases">
        <title>Genomes of Isolates from Cabo Rojo, PR.</title>
        <authorList>
            <person name="Sanchez-Nieves R.L."/>
            <person name="Montalvo-Rodriguez R."/>
        </authorList>
    </citation>
    <scope>NUCLEOTIDE SEQUENCE [LARGE SCALE GENOMIC DNA]</scope>
    <source>
        <strain evidence="10 11">SL3</strain>
    </source>
</reference>
<evidence type="ECO:0000256" key="2">
    <source>
        <dbReference type="ARBA" id="ARBA00009137"/>
    </source>
</evidence>
<sequence length="564" mass="60147">MSRRNGGLFPADLQTIARDIGSLLLMEAGLMTITAVVALGFREFYAAFGFVTAAGMTAAVGGLATRGFADAPAPKMKHGMVIAAGGWLLVAAFGALPLLLTAWFTPPAVMDTFVPVGMDTSTWEPIRVGGTTTLSSLAYFRNPLHAFFESMSGWTGSGLTMAIHEPSLPRAVQWWRSFIQYVGGVGVIVLTVSILSRPGSGSYALYQSEAREEKIHPSVVSTVRTVWKLVAGYTVLSFALLFGAILASDSEYAESLPLWEVAWQALNHAMTGLTTGGFSVTDNSIATYNSPLVETVLLPIMILGAIAFPVHYVVLHDREVRELVSDLQTRWLFILLVIGVVALSAQNVWSVSETTGAFATQSFLPFSVPMLDAAQLDAVRDSTFQWVSALSCTGYQSAPIGRWLAGGKVLVAGAMVLGGAAGSTVGGIKLIRGYTIVRGIVWQFSRVFLPTNAVVTARIGDRTLDRESMEREFSEAAIVTLLWLIVLVTSSVVLTNVAGPAFGYADALFEVASAQGNVGLSTGITGPSMSPLAEGMFVLNMWVGRLEIIPILVFIRAGLYGLDP</sequence>
<feature type="transmembrane region" description="Helical" evidence="9">
    <location>
        <begin position="81"/>
        <end position="104"/>
    </location>
</feature>
<evidence type="ECO:0000313" key="11">
    <source>
        <dbReference type="Proteomes" id="UP000037729"/>
    </source>
</evidence>
<keyword evidence="5 9" id="KW-0812">Transmembrane</keyword>
<evidence type="ECO:0000256" key="4">
    <source>
        <dbReference type="ARBA" id="ARBA00022475"/>
    </source>
</evidence>
<keyword evidence="6 9" id="KW-1133">Transmembrane helix</keyword>
<dbReference type="PANTHER" id="PTHR32024:SF2">
    <property type="entry name" value="TRK SYSTEM POTASSIUM UPTAKE PROTEIN TRKG-RELATED"/>
    <property type="match status" value="1"/>
</dbReference>
<feature type="transmembrane region" description="Helical" evidence="9">
    <location>
        <begin position="296"/>
        <end position="315"/>
    </location>
</feature>
<comment type="caution">
    <text evidence="10">The sequence shown here is derived from an EMBL/GenBank/DDBJ whole genome shotgun (WGS) entry which is preliminary data.</text>
</comment>
<proteinExistence type="inferred from homology"/>
<evidence type="ECO:0000256" key="3">
    <source>
        <dbReference type="ARBA" id="ARBA00022448"/>
    </source>
</evidence>
<dbReference type="GO" id="GO:0008324">
    <property type="term" value="F:monoatomic cation transmembrane transporter activity"/>
    <property type="evidence" value="ECO:0007669"/>
    <property type="project" value="InterPro"/>
</dbReference>
<dbReference type="PANTHER" id="PTHR32024">
    <property type="entry name" value="TRK SYSTEM POTASSIUM UPTAKE PROTEIN TRKG-RELATED"/>
    <property type="match status" value="1"/>
</dbReference>
<feature type="transmembrane region" description="Helical" evidence="9">
    <location>
        <begin position="476"/>
        <end position="498"/>
    </location>
</feature>
<keyword evidence="7" id="KW-0406">Ion transport</keyword>
<dbReference type="EMBL" id="LIUF01000003">
    <property type="protein sequence ID" value="KOX92945.1"/>
    <property type="molecule type" value="Genomic_DNA"/>
</dbReference>
<dbReference type="InterPro" id="IPR003445">
    <property type="entry name" value="Cat_transpt"/>
</dbReference>
<comment type="subcellular location">
    <subcellularLocation>
        <location evidence="1">Cell membrane</location>
        <topology evidence="1">Multi-pass membrane protein</topology>
    </subcellularLocation>
</comment>
<dbReference type="STRING" id="1705562.AMS69_10860"/>
<feature type="transmembrane region" description="Helical" evidence="9">
    <location>
        <begin position="226"/>
        <end position="247"/>
    </location>
</feature>
<evidence type="ECO:0000256" key="9">
    <source>
        <dbReference type="SAM" id="Phobius"/>
    </source>
</evidence>
<keyword evidence="4" id="KW-1003">Cell membrane</keyword>
<evidence type="ECO:0000313" key="10">
    <source>
        <dbReference type="EMBL" id="KOX92945.1"/>
    </source>
</evidence>
<name>A0A0M9AKY8_9EURY</name>
<feature type="transmembrane region" description="Helical" evidence="9">
    <location>
        <begin position="542"/>
        <end position="562"/>
    </location>
</feature>
<feature type="transmembrane region" description="Helical" evidence="9">
    <location>
        <begin position="20"/>
        <end position="41"/>
    </location>
</feature>
<keyword evidence="8 9" id="KW-0472">Membrane</keyword>
<feature type="transmembrane region" description="Helical" evidence="9">
    <location>
        <begin position="327"/>
        <end position="345"/>
    </location>
</feature>
<protein>
    <submittedName>
        <fullName evidence="10">Potassium transporter Trk</fullName>
    </submittedName>
</protein>
<evidence type="ECO:0000256" key="6">
    <source>
        <dbReference type="ARBA" id="ARBA00022989"/>
    </source>
</evidence>
<dbReference type="Proteomes" id="UP000037729">
    <property type="component" value="Unassembled WGS sequence"/>
</dbReference>
<evidence type="ECO:0000256" key="1">
    <source>
        <dbReference type="ARBA" id="ARBA00004651"/>
    </source>
</evidence>
<gene>
    <name evidence="10" type="ORF">AMS69_10860</name>
</gene>
<organism evidence="10 11">
    <name type="scientific">Haloarcula rubripromontorii</name>
    <dbReference type="NCBI Taxonomy" id="1705562"/>
    <lineage>
        <taxon>Archaea</taxon>
        <taxon>Methanobacteriati</taxon>
        <taxon>Methanobacteriota</taxon>
        <taxon>Stenosarchaea group</taxon>
        <taxon>Halobacteria</taxon>
        <taxon>Halobacteriales</taxon>
        <taxon>Haloarculaceae</taxon>
        <taxon>Haloarcula</taxon>
    </lineage>
</organism>
<feature type="transmembrane region" description="Helical" evidence="9">
    <location>
        <begin position="409"/>
        <end position="428"/>
    </location>
</feature>
<comment type="similarity">
    <text evidence="2">Belongs to the TrkH potassium transport family.</text>
</comment>
<dbReference type="RefSeq" id="WP_053968091.1">
    <property type="nucleotide sequence ID" value="NZ_LIUF01000003.1"/>
</dbReference>
<evidence type="ECO:0000256" key="8">
    <source>
        <dbReference type="ARBA" id="ARBA00023136"/>
    </source>
</evidence>